<comment type="caution">
    <text evidence="1">The sequence shown here is derived from an EMBL/GenBank/DDBJ whole genome shotgun (WGS) entry which is preliminary data.</text>
</comment>
<keyword evidence="2" id="KW-1185">Reference proteome</keyword>
<gene>
    <name evidence="1" type="ORF">GCM10010448_61570</name>
</gene>
<proteinExistence type="predicted"/>
<evidence type="ECO:0000313" key="2">
    <source>
        <dbReference type="Proteomes" id="UP001501532"/>
    </source>
</evidence>
<dbReference type="Proteomes" id="UP001501532">
    <property type="component" value="Unassembled WGS sequence"/>
</dbReference>
<evidence type="ECO:0000313" key="1">
    <source>
        <dbReference type="EMBL" id="GAA3070219.1"/>
    </source>
</evidence>
<dbReference type="EMBL" id="BAAAUF010000066">
    <property type="protein sequence ID" value="GAA3070219.1"/>
    <property type="molecule type" value="Genomic_DNA"/>
</dbReference>
<name>A0ABP6M0K5_9ACTN</name>
<sequence>MSVPEGASGTPRGCAAEKVREVLHKEIVPAERRHGSIGPFGGLNGPSGVLTRAFPGSGAGVVRMSRQDRAGDR</sequence>
<accession>A0ABP6M0K5</accession>
<protein>
    <submittedName>
        <fullName evidence="1">Uncharacterized protein</fullName>
    </submittedName>
</protein>
<organism evidence="1 2">
    <name type="scientific">Streptomyces glomeratus</name>
    <dbReference type="NCBI Taxonomy" id="284452"/>
    <lineage>
        <taxon>Bacteria</taxon>
        <taxon>Bacillati</taxon>
        <taxon>Actinomycetota</taxon>
        <taxon>Actinomycetes</taxon>
        <taxon>Kitasatosporales</taxon>
        <taxon>Streptomycetaceae</taxon>
        <taxon>Streptomyces</taxon>
    </lineage>
</organism>
<reference evidence="2" key="1">
    <citation type="journal article" date="2019" name="Int. J. Syst. Evol. Microbiol.">
        <title>The Global Catalogue of Microorganisms (GCM) 10K type strain sequencing project: providing services to taxonomists for standard genome sequencing and annotation.</title>
        <authorList>
            <consortium name="The Broad Institute Genomics Platform"/>
            <consortium name="The Broad Institute Genome Sequencing Center for Infectious Disease"/>
            <person name="Wu L."/>
            <person name="Ma J."/>
        </authorList>
    </citation>
    <scope>NUCLEOTIDE SEQUENCE [LARGE SCALE GENOMIC DNA]</scope>
    <source>
        <strain evidence="2">JCM 9091</strain>
    </source>
</reference>